<dbReference type="AlphaFoldDB" id="A0A556MHI1"/>
<evidence type="ECO:0000256" key="1">
    <source>
        <dbReference type="ARBA" id="ARBA00023125"/>
    </source>
</evidence>
<protein>
    <submittedName>
        <fullName evidence="3">Helix-turn-helix transcriptional regulator</fullName>
    </submittedName>
</protein>
<comment type="caution">
    <text evidence="3">The sequence shown here is derived from an EMBL/GenBank/DDBJ whole genome shotgun (WGS) entry which is preliminary data.</text>
</comment>
<dbReference type="Pfam" id="PF01381">
    <property type="entry name" value="HTH_3"/>
    <property type="match status" value="1"/>
</dbReference>
<dbReference type="SUPFAM" id="SSF47413">
    <property type="entry name" value="lambda repressor-like DNA-binding domains"/>
    <property type="match status" value="1"/>
</dbReference>
<sequence length="122" mass="13782">MSALQKTIQSSFCKKIKELRHEREWSQEYLACRMGISAPSISKIEAGITAITLSSIERLAKIYEVPLTQLLGVDDETVPQLLTGPALNELKRKLAARELEILVLQRKVIELYKELQCNKLSA</sequence>
<reference evidence="3 4" key="1">
    <citation type="submission" date="2019-07" db="EMBL/GenBank/DDBJ databases">
        <authorList>
            <person name="Huq M.A."/>
        </authorList>
    </citation>
    <scope>NUCLEOTIDE SEQUENCE [LARGE SCALE GENOMIC DNA]</scope>
    <source>
        <strain evidence="3 4">MAH-19</strain>
    </source>
</reference>
<dbReference type="Proteomes" id="UP000318733">
    <property type="component" value="Unassembled WGS sequence"/>
</dbReference>
<dbReference type="GO" id="GO:0003677">
    <property type="term" value="F:DNA binding"/>
    <property type="evidence" value="ECO:0007669"/>
    <property type="project" value="UniProtKB-KW"/>
</dbReference>
<dbReference type="OrthoDB" id="795038at2"/>
<keyword evidence="1" id="KW-0238">DNA-binding</keyword>
<evidence type="ECO:0000313" key="3">
    <source>
        <dbReference type="EMBL" id="TSJ39366.1"/>
    </source>
</evidence>
<dbReference type="PANTHER" id="PTHR46558:SF4">
    <property type="entry name" value="DNA-BIDING PHAGE PROTEIN"/>
    <property type="match status" value="1"/>
</dbReference>
<dbReference type="RefSeq" id="WP_144249403.1">
    <property type="nucleotide sequence ID" value="NZ_VLPK01000003.1"/>
</dbReference>
<dbReference type="PANTHER" id="PTHR46558">
    <property type="entry name" value="TRACRIPTIONAL REGULATORY PROTEIN-RELATED-RELATED"/>
    <property type="match status" value="1"/>
</dbReference>
<dbReference type="CDD" id="cd00093">
    <property type="entry name" value="HTH_XRE"/>
    <property type="match status" value="1"/>
</dbReference>
<gene>
    <name evidence="3" type="ORF">FO440_16595</name>
</gene>
<dbReference type="InterPro" id="IPR001387">
    <property type="entry name" value="Cro/C1-type_HTH"/>
</dbReference>
<dbReference type="PROSITE" id="PS50943">
    <property type="entry name" value="HTH_CROC1"/>
    <property type="match status" value="1"/>
</dbReference>
<keyword evidence="4" id="KW-1185">Reference proteome</keyword>
<dbReference type="EMBL" id="VLPK01000003">
    <property type="protein sequence ID" value="TSJ39366.1"/>
    <property type="molecule type" value="Genomic_DNA"/>
</dbReference>
<accession>A0A556MHI1</accession>
<dbReference type="SMART" id="SM00530">
    <property type="entry name" value="HTH_XRE"/>
    <property type="match status" value="1"/>
</dbReference>
<name>A0A556MHI1_9SPHI</name>
<feature type="domain" description="HTH cro/C1-type" evidence="2">
    <location>
        <begin position="16"/>
        <end position="70"/>
    </location>
</feature>
<dbReference type="Gene3D" id="1.10.260.40">
    <property type="entry name" value="lambda repressor-like DNA-binding domains"/>
    <property type="match status" value="1"/>
</dbReference>
<dbReference type="InterPro" id="IPR010982">
    <property type="entry name" value="Lambda_DNA-bd_dom_sf"/>
</dbReference>
<evidence type="ECO:0000259" key="2">
    <source>
        <dbReference type="PROSITE" id="PS50943"/>
    </source>
</evidence>
<organism evidence="3 4">
    <name type="scientific">Mucilaginibacter corticis</name>
    <dbReference type="NCBI Taxonomy" id="2597670"/>
    <lineage>
        <taxon>Bacteria</taxon>
        <taxon>Pseudomonadati</taxon>
        <taxon>Bacteroidota</taxon>
        <taxon>Sphingobacteriia</taxon>
        <taxon>Sphingobacteriales</taxon>
        <taxon>Sphingobacteriaceae</taxon>
        <taxon>Mucilaginibacter</taxon>
    </lineage>
</organism>
<proteinExistence type="predicted"/>
<evidence type="ECO:0000313" key="4">
    <source>
        <dbReference type="Proteomes" id="UP000318733"/>
    </source>
</evidence>